<evidence type="ECO:0000313" key="3">
    <source>
        <dbReference type="Proteomes" id="UP000003490"/>
    </source>
</evidence>
<name>A7VYX6_9FIRM</name>
<keyword evidence="4" id="KW-1185">Reference proteome</keyword>
<reference evidence="1 3" key="2">
    <citation type="submission" date="2007-08" db="EMBL/GenBank/DDBJ databases">
        <authorList>
            <person name="Fulton L."/>
            <person name="Clifton S."/>
            <person name="Fulton B."/>
            <person name="Xu J."/>
            <person name="Minx P."/>
            <person name="Pepin K.H."/>
            <person name="Johnson M."/>
            <person name="Thiruvilangam P."/>
            <person name="Bhonagiri V."/>
            <person name="Nash W.E."/>
            <person name="Wang C."/>
            <person name="Mardis E.R."/>
            <person name="Wilson R.K."/>
        </authorList>
    </citation>
    <scope>NUCLEOTIDE SEQUENCE [LARGE SCALE GENOMIC DNA]</scope>
    <source>
        <strain evidence="1 3">DSM 753</strain>
    </source>
</reference>
<evidence type="ECO:0000313" key="2">
    <source>
        <dbReference type="EMBL" id="PEQ25283.1"/>
    </source>
</evidence>
<dbReference type="EMBL" id="ABCB02000021">
    <property type="protein sequence ID" value="EDO59754.1"/>
    <property type="molecule type" value="Genomic_DNA"/>
</dbReference>
<accession>A7VYX6</accession>
<dbReference type="HOGENOM" id="CLU_552874_0_0_9"/>
<dbReference type="AlphaFoldDB" id="A7VYX6"/>
<gene>
    <name evidence="2" type="ORF">CH238_04440</name>
    <name evidence="1" type="ORF">CLOLEP_03804</name>
</gene>
<comment type="caution">
    <text evidence="1">The sequence shown here is derived from an EMBL/GenBank/DDBJ whole genome shotgun (WGS) entry which is preliminary data.</text>
</comment>
<dbReference type="EMBL" id="NOXF01000002">
    <property type="protein sequence ID" value="PEQ25283.1"/>
    <property type="molecule type" value="Genomic_DNA"/>
</dbReference>
<organism evidence="1 3">
    <name type="scientific">[Clostridium] leptum DSM 753</name>
    <dbReference type="NCBI Taxonomy" id="428125"/>
    <lineage>
        <taxon>Bacteria</taxon>
        <taxon>Bacillati</taxon>
        <taxon>Bacillota</taxon>
        <taxon>Clostridia</taxon>
        <taxon>Eubacteriales</taxon>
        <taxon>Oscillospiraceae</taxon>
        <taxon>Oscillospiraceae incertae sedis</taxon>
    </lineage>
</organism>
<dbReference type="Proteomes" id="UP000003490">
    <property type="component" value="Unassembled WGS sequence"/>
</dbReference>
<evidence type="ECO:0000313" key="1">
    <source>
        <dbReference type="EMBL" id="EDO59754.1"/>
    </source>
</evidence>
<dbReference type="eggNOG" id="ENOG50333D6">
    <property type="taxonomic scope" value="Bacteria"/>
</dbReference>
<reference evidence="1 3" key="1">
    <citation type="submission" date="2007-08" db="EMBL/GenBank/DDBJ databases">
        <title>Draft genome sequence of Clostridium leptum (DSM 753).</title>
        <authorList>
            <person name="Sudarsanam P."/>
            <person name="Ley R."/>
            <person name="Guruge J."/>
            <person name="Turnbaugh P.J."/>
            <person name="Mahowald M."/>
            <person name="Liep D."/>
            <person name="Gordon J."/>
        </authorList>
    </citation>
    <scope>NUCLEOTIDE SEQUENCE [LARGE SCALE GENOMIC DNA]</scope>
    <source>
        <strain evidence="1 3">DSM 753</strain>
    </source>
</reference>
<sequence length="493" mass="55143">MAKQQDTLSEIGLELCNNLGFNPTSSSTKPLYVANGIFRSCTGIECRVDDIHEWVLSERRSKATFSEEVLEKYQDAIYKSGEDPAEDLKEMRFYLEKVFNPDSTVFPSVAHSVMNIPSKWLIRSKVLSEADIGEFLRDILYTPIEGKASPAIAVIKVALMNDDDDLTRLIKPLIVRKPEDERIKRNEPEHTDVSWNAAKQTIRRGFDCLARNCEEYSKQKGGNSLLVLRRIVSFSIFAIFYYLEDINRVRFGGERIPLLLDSGQSLGAVERASEACFVACKKSVEAYTTAFVCEWLKDSGVIRDYSSQSAYEEYIVKGLSLTQQQEAKGVRSTILQHIRANCQAGDSPLLATAKALQFSLYTYKYPNTTPSDFCNVLGTKAGLVSSGGRYKRFLINRFLLETIVLSVIDVDSLIDGIELCELGTALRESYCVVIGTDPDIDYALMDSYGIADATPEDLRSELPENAKEIANMLISMGLAKRYADGVTLIGWEV</sequence>
<protein>
    <submittedName>
        <fullName evidence="1">Uncharacterized protein</fullName>
    </submittedName>
</protein>
<evidence type="ECO:0000313" key="4">
    <source>
        <dbReference type="Proteomes" id="UP000220611"/>
    </source>
</evidence>
<reference evidence="2 4" key="3">
    <citation type="submission" date="2017-07" db="EMBL/GenBank/DDBJ databases">
        <title>Prevalence of linear plasmids in Cutibacterium (Propionibacterium) acnes isolates obtained from prostatic tissue.</title>
        <authorList>
            <person name="Davidsson S."/>
            <person name="Carlsson J."/>
            <person name="Molling P."/>
            <person name="Andren O."/>
            <person name="Andersson S.-O."/>
            <person name="Brzuszkiewicz E."/>
            <person name="Poehlein A."/>
            <person name="Al-Zeer M."/>
            <person name="Brinkmann V."/>
            <person name="Scavenius C."/>
            <person name="Nazipi S."/>
            <person name="Soderquist B."/>
            <person name="Bruggemann H."/>
        </authorList>
    </citation>
    <scope>NUCLEOTIDE SEQUENCE [LARGE SCALE GENOMIC DNA]</scope>
    <source>
        <strain evidence="2 4">DSM 753</strain>
    </source>
</reference>
<dbReference type="OrthoDB" id="5169556at2"/>
<proteinExistence type="predicted"/>
<dbReference type="Proteomes" id="UP000220611">
    <property type="component" value="Unassembled WGS sequence"/>
</dbReference>